<dbReference type="Proteomes" id="UP000621500">
    <property type="component" value="Unassembled WGS sequence"/>
</dbReference>
<reference evidence="2 3" key="1">
    <citation type="submission" date="2021-01" db="EMBL/GenBank/DDBJ databases">
        <title>Whole genome shotgun sequence of Plantactinospora mayteni NBRC 109088.</title>
        <authorList>
            <person name="Komaki H."/>
            <person name="Tamura T."/>
        </authorList>
    </citation>
    <scope>NUCLEOTIDE SEQUENCE [LARGE SCALE GENOMIC DNA]</scope>
    <source>
        <strain evidence="2 3">NBRC 109088</strain>
    </source>
</reference>
<evidence type="ECO:0000256" key="1">
    <source>
        <dbReference type="ARBA" id="ARBA00023002"/>
    </source>
</evidence>
<dbReference type="InterPro" id="IPR036188">
    <property type="entry name" value="FAD/NAD-bd_sf"/>
</dbReference>
<organism evidence="2 3">
    <name type="scientific">Plantactinospora mayteni</name>
    <dbReference type="NCBI Taxonomy" id="566021"/>
    <lineage>
        <taxon>Bacteria</taxon>
        <taxon>Bacillati</taxon>
        <taxon>Actinomycetota</taxon>
        <taxon>Actinomycetes</taxon>
        <taxon>Micromonosporales</taxon>
        <taxon>Micromonosporaceae</taxon>
        <taxon>Plantactinospora</taxon>
    </lineage>
</organism>
<proteinExistence type="predicted"/>
<dbReference type="Gene3D" id="3.50.50.60">
    <property type="entry name" value="FAD/NAD(P)-binding domain"/>
    <property type="match status" value="1"/>
</dbReference>
<dbReference type="PANTHER" id="PTHR43539">
    <property type="entry name" value="FLAVIN-BINDING MONOOXYGENASE-LIKE PROTEIN (AFU_ORTHOLOGUE AFUA_4G09220)"/>
    <property type="match status" value="1"/>
</dbReference>
<sequence>MVRLDVAVIGAGQAGLAIAGHLRGSGLRVTLFDRAERVGDSWRCRWDSLRLFTPARYSQLRGLPFPGSGDRHPGKDEVADYLAAYAAQVGAPVEVGVEVTELAAAESGDGFTLVTSGGRSWTAGQVVVATGPFQEPVRPAFAARLDAGVVQVHSHDYRNPAQVPAGGPIVVVGRGNSGVQIAAELVAAGRDVVLAGRAQPYLPQRILGRDVFWWLHRPGLLHAPTGSWRGRLLRRRGEPVIGTDVGRLVRAGRVRLVPQAVDANGRWLCFDGGQRLAVAAVVWATGYRPHYPWLRLPVLDAAGRPEHRRGVTAVPGLYFVGLPWQSQRGSALLDGVDRDAYRLARTIVARDAGVSADTLG</sequence>
<dbReference type="InterPro" id="IPR000960">
    <property type="entry name" value="Flavin_mOase"/>
</dbReference>
<comment type="caution">
    <text evidence="2">The sequence shown here is derived from an EMBL/GenBank/DDBJ whole genome shotgun (WGS) entry which is preliminary data.</text>
</comment>
<evidence type="ECO:0000313" key="2">
    <source>
        <dbReference type="EMBL" id="GIH00864.1"/>
    </source>
</evidence>
<dbReference type="Pfam" id="PF13738">
    <property type="entry name" value="Pyr_redox_3"/>
    <property type="match status" value="1"/>
</dbReference>
<evidence type="ECO:0000313" key="3">
    <source>
        <dbReference type="Proteomes" id="UP000621500"/>
    </source>
</evidence>
<accession>A0ABQ4F1T4</accession>
<name>A0ABQ4F1T4_9ACTN</name>
<protein>
    <submittedName>
        <fullName evidence="2">Oxidoreductase</fullName>
    </submittedName>
</protein>
<gene>
    <name evidence="2" type="primary">noxC</name>
    <name evidence="2" type="ORF">Pma05_74360</name>
</gene>
<dbReference type="SUPFAM" id="SSF51905">
    <property type="entry name" value="FAD/NAD(P)-binding domain"/>
    <property type="match status" value="2"/>
</dbReference>
<dbReference type="EMBL" id="BONX01000058">
    <property type="protein sequence ID" value="GIH00864.1"/>
    <property type="molecule type" value="Genomic_DNA"/>
</dbReference>
<dbReference type="PANTHER" id="PTHR43539:SF78">
    <property type="entry name" value="FLAVIN-CONTAINING MONOOXYGENASE"/>
    <property type="match status" value="1"/>
</dbReference>
<keyword evidence="3" id="KW-1185">Reference proteome</keyword>
<keyword evidence="1" id="KW-0560">Oxidoreductase</keyword>
<dbReference type="PRINTS" id="PR00370">
    <property type="entry name" value="FMOXYGENASE"/>
</dbReference>
<dbReference type="InterPro" id="IPR050982">
    <property type="entry name" value="Auxin_biosynth/cation_transpt"/>
</dbReference>